<evidence type="ECO:0000256" key="4">
    <source>
        <dbReference type="SAM" id="MobiDB-lite"/>
    </source>
</evidence>
<evidence type="ECO:0000259" key="6">
    <source>
        <dbReference type="PROSITE" id="PS50157"/>
    </source>
</evidence>
<comment type="subcellular location">
    <subcellularLocation>
        <location evidence="1">Nucleus</location>
    </subcellularLocation>
</comment>
<dbReference type="PANTHER" id="PTHR23110">
    <property type="entry name" value="BTB DOMAIN TRANSCRIPTION FACTOR"/>
    <property type="match status" value="1"/>
</dbReference>
<dbReference type="GO" id="GO:0048468">
    <property type="term" value="P:cell development"/>
    <property type="evidence" value="ECO:0007669"/>
    <property type="project" value="UniProtKB-ARBA"/>
</dbReference>
<evidence type="ECO:0000259" key="5">
    <source>
        <dbReference type="PROSITE" id="PS50097"/>
    </source>
</evidence>
<feature type="compositionally biased region" description="Polar residues" evidence="4">
    <location>
        <begin position="208"/>
        <end position="227"/>
    </location>
</feature>
<dbReference type="PANTHER" id="PTHR23110:SF98">
    <property type="entry name" value="PRE-LOLA-G, ISOFORM C-RELATED"/>
    <property type="match status" value="1"/>
</dbReference>
<dbReference type="Pfam" id="PF00096">
    <property type="entry name" value="zf-C2H2"/>
    <property type="match status" value="1"/>
</dbReference>
<keyword evidence="3" id="KW-0863">Zinc-finger</keyword>
<feature type="region of interest" description="Disordered" evidence="4">
    <location>
        <begin position="208"/>
        <end position="257"/>
    </location>
</feature>
<accession>A0A2S2P4E7</accession>
<feature type="compositionally biased region" description="Low complexity" evidence="4">
    <location>
        <begin position="508"/>
        <end position="531"/>
    </location>
</feature>
<dbReference type="SUPFAM" id="SSF54695">
    <property type="entry name" value="POZ domain"/>
    <property type="match status" value="1"/>
</dbReference>
<dbReference type="InterPro" id="IPR013087">
    <property type="entry name" value="Znf_C2H2_type"/>
</dbReference>
<dbReference type="InterPro" id="IPR011333">
    <property type="entry name" value="SKP1/BTB/POZ_sf"/>
</dbReference>
<organism evidence="7">
    <name type="scientific">Schizaphis graminum</name>
    <name type="common">Green bug aphid</name>
    <dbReference type="NCBI Taxonomy" id="13262"/>
    <lineage>
        <taxon>Eukaryota</taxon>
        <taxon>Metazoa</taxon>
        <taxon>Ecdysozoa</taxon>
        <taxon>Arthropoda</taxon>
        <taxon>Hexapoda</taxon>
        <taxon>Insecta</taxon>
        <taxon>Pterygota</taxon>
        <taxon>Neoptera</taxon>
        <taxon>Paraneoptera</taxon>
        <taxon>Hemiptera</taxon>
        <taxon>Sternorrhyncha</taxon>
        <taxon>Aphidomorpha</taxon>
        <taxon>Aphidoidea</taxon>
        <taxon>Aphididae</taxon>
        <taxon>Aphidini</taxon>
        <taxon>Schizaphis</taxon>
    </lineage>
</organism>
<keyword evidence="3" id="KW-0862">Zinc</keyword>
<dbReference type="EMBL" id="GGMR01011635">
    <property type="protein sequence ID" value="MBY24254.1"/>
    <property type="molecule type" value="Transcribed_RNA"/>
</dbReference>
<dbReference type="Gene3D" id="3.30.160.60">
    <property type="entry name" value="Classic Zinc Finger"/>
    <property type="match status" value="1"/>
</dbReference>
<dbReference type="InterPro" id="IPR051095">
    <property type="entry name" value="Dros_DevTransReg"/>
</dbReference>
<evidence type="ECO:0000256" key="3">
    <source>
        <dbReference type="PROSITE-ProRule" id="PRU00042"/>
    </source>
</evidence>
<feature type="domain" description="C2H2-type" evidence="6">
    <location>
        <begin position="356"/>
        <end position="380"/>
    </location>
</feature>
<dbReference type="PROSITE" id="PS00028">
    <property type="entry name" value="ZINC_FINGER_C2H2_1"/>
    <property type="match status" value="1"/>
</dbReference>
<feature type="compositionally biased region" description="Polar residues" evidence="4">
    <location>
        <begin position="243"/>
        <end position="257"/>
    </location>
</feature>
<dbReference type="CDD" id="cd18315">
    <property type="entry name" value="BTB_POZ_BAB-like"/>
    <property type="match status" value="1"/>
</dbReference>
<dbReference type="SMART" id="SM00355">
    <property type="entry name" value="ZnF_C2H2"/>
    <property type="match status" value="2"/>
</dbReference>
<evidence type="ECO:0000256" key="1">
    <source>
        <dbReference type="ARBA" id="ARBA00004123"/>
    </source>
</evidence>
<keyword evidence="2" id="KW-0539">Nucleus</keyword>
<evidence type="ECO:0000313" key="7">
    <source>
        <dbReference type="EMBL" id="MBY24254.1"/>
    </source>
</evidence>
<name>A0A2S2P4E7_SCHGA</name>
<dbReference type="SMART" id="SM00225">
    <property type="entry name" value="BTB"/>
    <property type="match status" value="1"/>
</dbReference>
<dbReference type="PROSITE" id="PS50097">
    <property type="entry name" value="BTB"/>
    <property type="match status" value="1"/>
</dbReference>
<proteinExistence type="predicted"/>
<dbReference type="GO" id="GO:0003006">
    <property type="term" value="P:developmental process involved in reproduction"/>
    <property type="evidence" value="ECO:0007669"/>
    <property type="project" value="UniProtKB-ARBA"/>
</dbReference>
<dbReference type="GO" id="GO:0005634">
    <property type="term" value="C:nucleus"/>
    <property type="evidence" value="ECO:0007669"/>
    <property type="project" value="UniProtKB-SubCell"/>
</dbReference>
<dbReference type="InterPro" id="IPR000210">
    <property type="entry name" value="BTB/POZ_dom"/>
</dbReference>
<dbReference type="AlphaFoldDB" id="A0A2S2P4E7"/>
<dbReference type="PROSITE" id="PS50157">
    <property type="entry name" value="ZINC_FINGER_C2H2_2"/>
    <property type="match status" value="2"/>
</dbReference>
<dbReference type="GO" id="GO:0006357">
    <property type="term" value="P:regulation of transcription by RNA polymerase II"/>
    <property type="evidence" value="ECO:0007669"/>
    <property type="project" value="TreeGrafter"/>
</dbReference>
<feature type="domain" description="BTB" evidence="5">
    <location>
        <begin position="49"/>
        <end position="114"/>
    </location>
</feature>
<reference evidence="7" key="1">
    <citation type="submission" date="2018-04" db="EMBL/GenBank/DDBJ databases">
        <title>Transcriptome of Schizaphis graminum biotype I.</title>
        <authorList>
            <person name="Scully E.D."/>
            <person name="Geib S.M."/>
            <person name="Palmer N.A."/>
            <person name="Koch K."/>
            <person name="Bradshaw J."/>
            <person name="Heng-Moss T."/>
            <person name="Sarath G."/>
        </authorList>
    </citation>
    <scope>NUCLEOTIDE SEQUENCE</scope>
</reference>
<feature type="compositionally biased region" description="Polar residues" evidence="4">
    <location>
        <begin position="175"/>
        <end position="191"/>
    </location>
</feature>
<feature type="compositionally biased region" description="Basic residues" evidence="4">
    <location>
        <begin position="491"/>
        <end position="507"/>
    </location>
</feature>
<dbReference type="Pfam" id="PF00651">
    <property type="entry name" value="BTB"/>
    <property type="match status" value="1"/>
</dbReference>
<dbReference type="Gene3D" id="3.30.710.10">
    <property type="entry name" value="Potassium Channel Kv1.1, Chain A"/>
    <property type="match status" value="1"/>
</dbReference>
<keyword evidence="3" id="KW-0479">Metal-binding</keyword>
<gene>
    <name evidence="7" type="primary">ab_1</name>
    <name evidence="7" type="ORF">g.71712</name>
</gene>
<feature type="region of interest" description="Disordered" evidence="4">
    <location>
        <begin position="628"/>
        <end position="689"/>
    </location>
</feature>
<protein>
    <submittedName>
        <fullName evidence="7">Protein abrupt</fullName>
    </submittedName>
</protein>
<feature type="domain" description="C2H2-type" evidence="6">
    <location>
        <begin position="385"/>
        <end position="413"/>
    </location>
</feature>
<feature type="compositionally biased region" description="Acidic residues" evidence="4">
    <location>
        <begin position="628"/>
        <end position="660"/>
    </location>
</feature>
<feature type="region of interest" description="Disordered" evidence="4">
    <location>
        <begin position="157"/>
        <end position="196"/>
    </location>
</feature>
<dbReference type="GO" id="GO:0008270">
    <property type="term" value="F:zinc ion binding"/>
    <property type="evidence" value="ECO:0007669"/>
    <property type="project" value="UniProtKB-KW"/>
</dbReference>
<dbReference type="GO" id="GO:0048513">
    <property type="term" value="P:animal organ development"/>
    <property type="evidence" value="ECO:0007669"/>
    <property type="project" value="UniProtKB-ARBA"/>
</dbReference>
<evidence type="ECO:0000256" key="2">
    <source>
        <dbReference type="ARBA" id="ARBA00023242"/>
    </source>
</evidence>
<sequence length="689" mass="75638">MTENKSQIDEHKSIMGGMDTDQLYSVRWNEFHTSIITSFRHLLDQEDFIDVTIACDGHSFTAHKVVLSACSPYFRSLLKANPCQHPIVILRDVKKQEMEALLSFMYNGEVRINQEHLPEFLKTARSLQVRGLVDFTKENQPSSWGSSSVVPVDVVGKNKASDNLPSPPYKRQRNNSEQLTTQPLTPSSSYNADRDKDTPSLLVQALELNQSQSSQNKNTVDSSVTGHSSDEEDSNSGDSDGSHTVNDNTRSDVNQQNNDIVIQPQISQARHSKLEPVDFLSSSGNNHDLHNTSISIEQQSRHSFPTSISSGVSIISSLQGLPGLLPGPSGLHNNSQENSYARRSIEMTRVRATDPRPCPKCGKIYRSAHTLRTHLEDKHTVCSGYRCVLCGTVAKSRNSLHSHMSRQHRGISTKDLPVQPMPSNFDPELASNLLLKAGVKVSPAELRARASPTDAVTTSHRRSDGKLDLQSANSSVCGGDDPEDLTVNSSGHHHNHHNNNNNNHHHQQYGNNNNNQQRYSESQQQLLQQQQHHLHNSGGGKFPTAMDLIDNYARAGGGGGGSGGGALSPFLPAFAACGKDLQPGDSKISPYNNKAFLDSYLKALVETNPPLFYASKIAGDMIKHEIAPDDADYSSASDEDDIDEDDIDEDVDEDVDDEDDDRRRRRGHSNGDGAGSVNDTPLPLQAGKN</sequence>
<feature type="region of interest" description="Disordered" evidence="4">
    <location>
        <begin position="444"/>
        <end position="542"/>
    </location>
</feature>